<accession>A0A6N4X6T1</accession>
<proteinExistence type="predicted"/>
<reference evidence="1 2" key="1">
    <citation type="submission" date="2020-01" db="EMBL/GenBank/DDBJ databases">
        <authorList>
            <person name="Rodrigo-Torres L."/>
            <person name="Arahal R. D."/>
            <person name="Lucena T."/>
        </authorList>
    </citation>
    <scope>NUCLEOTIDE SEQUENCE [LARGE SCALE GENOMIC DNA]</scope>
    <source>
        <strain evidence="1 2">CECT 9293</strain>
    </source>
</reference>
<organism evidence="1 2">
    <name type="scientific">Chryseobacterium potabilaquae</name>
    <dbReference type="NCBI Taxonomy" id="2675057"/>
    <lineage>
        <taxon>Bacteria</taxon>
        <taxon>Pseudomonadati</taxon>
        <taxon>Bacteroidota</taxon>
        <taxon>Flavobacteriia</taxon>
        <taxon>Flavobacteriales</taxon>
        <taxon>Weeksellaceae</taxon>
        <taxon>Chryseobacterium group</taxon>
        <taxon>Chryseobacterium</taxon>
    </lineage>
</organism>
<evidence type="ECO:0000313" key="2">
    <source>
        <dbReference type="Proteomes" id="UP000445144"/>
    </source>
</evidence>
<sequence>MLKIRFMEKIIFEKNDIRNYVKALISGKIEKLKNFIEFTLEASRDIKKTPKYDSMREEMQEEIYQMQKQLGALSDLQRNMAKVLNNPTEKVQLGSLVLTNKARFYISVSLGEFFFEGDRFYAISPESPMAKKMMGMRSGDAFTLNNIHQKIIEVI</sequence>
<dbReference type="Proteomes" id="UP000445144">
    <property type="component" value="Unassembled WGS sequence"/>
</dbReference>
<name>A0A6N4X6T1_9FLAO</name>
<evidence type="ECO:0008006" key="3">
    <source>
        <dbReference type="Google" id="ProtNLM"/>
    </source>
</evidence>
<dbReference type="EMBL" id="CACVBR010000002">
    <property type="protein sequence ID" value="CAA7194014.1"/>
    <property type="molecule type" value="Genomic_DNA"/>
</dbReference>
<evidence type="ECO:0000313" key="1">
    <source>
        <dbReference type="EMBL" id="CAA7194014.1"/>
    </source>
</evidence>
<protein>
    <recommendedName>
        <fullName evidence="3">Transcription elongation factor, GreA/GreB family</fullName>
    </recommendedName>
</protein>
<gene>
    <name evidence="1" type="ORF">CHRY9293_00396</name>
</gene>
<dbReference type="AlphaFoldDB" id="A0A6N4X6T1"/>
<keyword evidence="2" id="KW-1185">Reference proteome</keyword>